<dbReference type="EMBL" id="JACJQB010000082">
    <property type="protein sequence ID" value="MBD2190121.1"/>
    <property type="molecule type" value="Genomic_DNA"/>
</dbReference>
<evidence type="ECO:0000313" key="4">
    <source>
        <dbReference type="Proteomes" id="UP000642094"/>
    </source>
</evidence>
<protein>
    <submittedName>
        <fullName evidence="3">HEPN domain-containing protein</fullName>
    </submittedName>
</protein>
<dbReference type="InterPro" id="IPR007842">
    <property type="entry name" value="HEPN_dom"/>
</dbReference>
<dbReference type="Gene3D" id="1.20.120.330">
    <property type="entry name" value="Nucleotidyltransferases domain 2"/>
    <property type="match status" value="1"/>
</dbReference>
<proteinExistence type="inferred from homology"/>
<dbReference type="Proteomes" id="UP000642094">
    <property type="component" value="Unassembled WGS sequence"/>
</dbReference>
<reference evidence="3 4" key="1">
    <citation type="journal article" date="2020" name="ISME J.">
        <title>Comparative genomics reveals insights into cyanobacterial evolution and habitat adaptation.</title>
        <authorList>
            <person name="Chen M.Y."/>
            <person name="Teng W.K."/>
            <person name="Zhao L."/>
            <person name="Hu C.X."/>
            <person name="Zhou Y.K."/>
            <person name="Han B.P."/>
            <person name="Song L.R."/>
            <person name="Shu W.S."/>
        </authorList>
    </citation>
    <scope>NUCLEOTIDE SEQUENCE [LARGE SCALE GENOMIC DNA]</scope>
    <source>
        <strain evidence="3 4">FACHB-723</strain>
    </source>
</reference>
<gene>
    <name evidence="3" type="ORF">H6F41_18520</name>
</gene>
<keyword evidence="4" id="KW-1185">Reference proteome</keyword>
<comment type="caution">
    <text evidence="3">The sequence shown here is derived from an EMBL/GenBank/DDBJ whole genome shotgun (WGS) entry which is preliminary data.</text>
</comment>
<evidence type="ECO:0000313" key="3">
    <source>
        <dbReference type="EMBL" id="MBD2190121.1"/>
    </source>
</evidence>
<dbReference type="PANTHER" id="PTHR36565">
    <property type="entry name" value="UPF0332 PROTEIN TM_1000"/>
    <property type="match status" value="1"/>
</dbReference>
<feature type="domain" description="HEPN" evidence="2">
    <location>
        <begin position="10"/>
        <end position="117"/>
    </location>
</feature>
<sequence length="124" mass="14091">MSDLQRFIALSKEELETAQLLVDARRYRLCLSRSYYAMYYAAQALLLSEGLEVSTHKGLIKLFGLHFVKTGKISADLVKSLASAYDDRQLSDYNVRFEPEENDALMAIEEAKSFTEAIFVLLNV</sequence>
<comment type="similarity">
    <text evidence="1">Belongs to the UPF0332 family.</text>
</comment>
<dbReference type="RefSeq" id="WP_190404924.1">
    <property type="nucleotide sequence ID" value="NZ_JACJQB010000082.1"/>
</dbReference>
<accession>A0ABR8A1K6</accession>
<organism evidence="3 4">
    <name type="scientific">Pseudanabaena mucicola FACHB-723</name>
    <dbReference type="NCBI Taxonomy" id="2692860"/>
    <lineage>
        <taxon>Bacteria</taxon>
        <taxon>Bacillati</taxon>
        <taxon>Cyanobacteriota</taxon>
        <taxon>Cyanophyceae</taxon>
        <taxon>Pseudanabaenales</taxon>
        <taxon>Pseudanabaenaceae</taxon>
        <taxon>Pseudanabaena</taxon>
    </lineage>
</organism>
<dbReference type="PANTHER" id="PTHR36565:SF5">
    <property type="entry name" value="TOXIN MJ0605-RELATED"/>
    <property type="match status" value="1"/>
</dbReference>
<evidence type="ECO:0000259" key="2">
    <source>
        <dbReference type="Pfam" id="PF05168"/>
    </source>
</evidence>
<name>A0ABR8A1K6_9CYAN</name>
<evidence type="ECO:0000256" key="1">
    <source>
        <dbReference type="ARBA" id="ARBA00038248"/>
    </source>
</evidence>
<dbReference type="InterPro" id="IPR052226">
    <property type="entry name" value="UPF0332_toxin"/>
</dbReference>
<dbReference type="Pfam" id="PF05168">
    <property type="entry name" value="HEPN"/>
    <property type="match status" value="1"/>
</dbReference>